<dbReference type="Proteomes" id="UP000294902">
    <property type="component" value="Unassembled WGS sequence"/>
</dbReference>
<accession>A0A4R3MG97</accession>
<proteinExistence type="predicted"/>
<feature type="transmembrane region" description="Helical" evidence="1">
    <location>
        <begin position="98"/>
        <end position="117"/>
    </location>
</feature>
<evidence type="ECO:0000313" key="4">
    <source>
        <dbReference type="Proteomes" id="UP000294902"/>
    </source>
</evidence>
<keyword evidence="4" id="KW-1185">Reference proteome</keyword>
<keyword evidence="1" id="KW-0812">Transmembrane</keyword>
<feature type="domain" description="VanZ-like" evidence="2">
    <location>
        <begin position="19"/>
        <end position="145"/>
    </location>
</feature>
<feature type="transmembrane region" description="Helical" evidence="1">
    <location>
        <begin position="129"/>
        <end position="147"/>
    </location>
</feature>
<feature type="transmembrane region" description="Helical" evidence="1">
    <location>
        <begin position="12"/>
        <end position="32"/>
    </location>
</feature>
<dbReference type="RefSeq" id="WP_243115123.1">
    <property type="nucleotide sequence ID" value="NZ_SMAL01000014.1"/>
</dbReference>
<dbReference type="InterPro" id="IPR006976">
    <property type="entry name" value="VanZ-like"/>
</dbReference>
<dbReference type="Pfam" id="PF04892">
    <property type="entry name" value="VanZ"/>
    <property type="match status" value="1"/>
</dbReference>
<organism evidence="3 4">
    <name type="scientific">Natranaerovirga pectinivora</name>
    <dbReference type="NCBI Taxonomy" id="682400"/>
    <lineage>
        <taxon>Bacteria</taxon>
        <taxon>Bacillati</taxon>
        <taxon>Bacillota</taxon>
        <taxon>Clostridia</taxon>
        <taxon>Lachnospirales</taxon>
        <taxon>Natranaerovirgaceae</taxon>
        <taxon>Natranaerovirga</taxon>
    </lineage>
</organism>
<protein>
    <submittedName>
        <fullName evidence="3">Glycopeptide antibiotics resistance protein</fullName>
    </submittedName>
</protein>
<evidence type="ECO:0000259" key="2">
    <source>
        <dbReference type="Pfam" id="PF04892"/>
    </source>
</evidence>
<keyword evidence="1" id="KW-1133">Transmembrane helix</keyword>
<dbReference type="InterPro" id="IPR053150">
    <property type="entry name" value="Teicoplanin_resist-assoc"/>
</dbReference>
<dbReference type="EMBL" id="SMAL01000014">
    <property type="protein sequence ID" value="TCT12103.1"/>
    <property type="molecule type" value="Genomic_DNA"/>
</dbReference>
<feature type="transmembrane region" description="Helical" evidence="1">
    <location>
        <begin position="67"/>
        <end position="91"/>
    </location>
</feature>
<reference evidence="3 4" key="1">
    <citation type="submission" date="2019-03" db="EMBL/GenBank/DDBJ databases">
        <title>Genomic Encyclopedia of Type Strains, Phase IV (KMG-IV): sequencing the most valuable type-strain genomes for metagenomic binning, comparative biology and taxonomic classification.</title>
        <authorList>
            <person name="Goeker M."/>
        </authorList>
    </citation>
    <scope>NUCLEOTIDE SEQUENCE [LARGE SCALE GENOMIC DNA]</scope>
    <source>
        <strain evidence="3 4">DSM 24629</strain>
    </source>
</reference>
<comment type="caution">
    <text evidence="3">The sequence shown here is derived from an EMBL/GenBank/DDBJ whole genome shotgun (WGS) entry which is preliminary data.</text>
</comment>
<keyword evidence="1" id="KW-0472">Membrane</keyword>
<gene>
    <name evidence="3" type="ORF">EDC18_1142</name>
</gene>
<name>A0A4R3MG97_9FIRM</name>
<sequence length="162" mass="19266">MIFKKIDKKYYKFGSYILFFIYIILLMNVLFFSDYYGRTQIIDEYTYNIIPFKEIRRFIVYRQNMTFLYWVTNLFGNILAFVPLGFYLPILSKYYKSFVKVVVCSFVVSLLIELLQLHFRVGIFDVDDMILNTLGGAIGYILYYVAAKVYTKCKKIKGDTYG</sequence>
<dbReference type="PANTHER" id="PTHR36834:SF1">
    <property type="entry name" value="INTEGRAL MEMBRANE PROTEIN"/>
    <property type="match status" value="1"/>
</dbReference>
<evidence type="ECO:0000256" key="1">
    <source>
        <dbReference type="SAM" id="Phobius"/>
    </source>
</evidence>
<evidence type="ECO:0000313" key="3">
    <source>
        <dbReference type="EMBL" id="TCT12103.1"/>
    </source>
</evidence>
<dbReference type="PANTHER" id="PTHR36834">
    <property type="entry name" value="MEMBRANE PROTEIN-RELATED"/>
    <property type="match status" value="1"/>
</dbReference>
<dbReference type="AlphaFoldDB" id="A0A4R3MG97"/>